<accession>A0AAT9G7U4</accession>
<dbReference type="Gene3D" id="3.30.2310.20">
    <property type="entry name" value="RelE-like"/>
    <property type="match status" value="1"/>
</dbReference>
<dbReference type="InterPro" id="IPR028344">
    <property type="entry name" value="ParE1/4"/>
</dbReference>
<dbReference type="AlphaFoldDB" id="A0AAT9G7U4"/>
<gene>
    <name evidence="3" type="ORF">DMENIID0002_05030</name>
</gene>
<dbReference type="Pfam" id="PF05016">
    <property type="entry name" value="ParE_toxin"/>
    <property type="match status" value="1"/>
</dbReference>
<dbReference type="PIRSF" id="PIRSF029218">
    <property type="entry name" value="ParE"/>
    <property type="match status" value="1"/>
</dbReference>
<dbReference type="InterPro" id="IPR035093">
    <property type="entry name" value="RelE/ParE_toxin_dom_sf"/>
</dbReference>
<sequence>MVQCKFTNSAKRDLEDITDYTLKHWGRQQTIKYLDEIHNKAMALSLNPNIGTLRNDIYPTLLSFPTKKHILYYLKQEYGIIIVRVLHKHMYYKLHNFPNLNNLK</sequence>
<comment type="similarity">
    <text evidence="2">Belongs to the RelE toxin family.</text>
</comment>
<reference evidence="3" key="1">
    <citation type="submission" date="2024-01" db="EMBL/GenBank/DDBJ databases">
        <title>Sequencing the genomes of a sandfly, Sergentomyia squamirostris, and its two endosymbionts.</title>
        <authorList>
            <person name="Itokawa K."/>
            <person name="Sanjoba C."/>
        </authorList>
    </citation>
    <scope>NUCLEOTIDE SEQUENCE</scope>
    <source>
        <strain evidence="3">RiSSQ</strain>
    </source>
</reference>
<protein>
    <recommendedName>
        <fullName evidence="2">Toxin</fullName>
    </recommendedName>
</protein>
<evidence type="ECO:0000313" key="3">
    <source>
        <dbReference type="EMBL" id="BFD45857.1"/>
    </source>
</evidence>
<organism evidence="3">
    <name type="scientific">Candidatus Tisiphia endosymbiont of Sergentomyia squamirostris</name>
    <dbReference type="NCBI Taxonomy" id="3113639"/>
    <lineage>
        <taxon>Bacteria</taxon>
        <taxon>Pseudomonadati</taxon>
        <taxon>Pseudomonadota</taxon>
        <taxon>Alphaproteobacteria</taxon>
        <taxon>Rickettsiales</taxon>
        <taxon>Rickettsiaceae</taxon>
        <taxon>Rickettsieae</taxon>
        <taxon>Candidatus Tisiphia</taxon>
    </lineage>
</organism>
<proteinExistence type="inferred from homology"/>
<evidence type="ECO:0000256" key="1">
    <source>
        <dbReference type="ARBA" id="ARBA00022649"/>
    </source>
</evidence>
<evidence type="ECO:0000256" key="2">
    <source>
        <dbReference type="PIRNR" id="PIRNR029218"/>
    </source>
</evidence>
<dbReference type="EMBL" id="AP029170">
    <property type="protein sequence ID" value="BFD45857.1"/>
    <property type="molecule type" value="Genomic_DNA"/>
</dbReference>
<dbReference type="InterPro" id="IPR007712">
    <property type="entry name" value="RelE/ParE_toxin"/>
</dbReference>
<keyword evidence="1" id="KW-1277">Toxin-antitoxin system</keyword>
<name>A0AAT9G7U4_9RICK</name>